<dbReference type="OrthoDB" id="9803333at2"/>
<dbReference type="CDD" id="cd05233">
    <property type="entry name" value="SDR_c"/>
    <property type="match status" value="1"/>
</dbReference>
<dbReference type="Pfam" id="PF00106">
    <property type="entry name" value="adh_short"/>
    <property type="match status" value="1"/>
</dbReference>
<dbReference type="PANTHER" id="PTHR43180:SF66">
    <property type="entry name" value="SHORT-CHAIN DEHYDROGENASE_REDUCTASE FAMILY PROTEIN"/>
    <property type="match status" value="1"/>
</dbReference>
<evidence type="ECO:0000313" key="4">
    <source>
        <dbReference type="EMBL" id="REK72891.1"/>
    </source>
</evidence>
<name>A0A371PAE9_9ACTN</name>
<dbReference type="FunFam" id="3.40.50.720:FF:000084">
    <property type="entry name" value="Short-chain dehydrogenase reductase"/>
    <property type="match status" value="1"/>
</dbReference>
<dbReference type="EMBL" id="QUBR01000001">
    <property type="protein sequence ID" value="REK72891.1"/>
    <property type="molecule type" value="Genomic_DNA"/>
</dbReference>
<dbReference type="SUPFAM" id="SSF51735">
    <property type="entry name" value="NAD(P)-binding Rossmann-fold domains"/>
    <property type="match status" value="1"/>
</dbReference>
<dbReference type="PANTHER" id="PTHR43180">
    <property type="entry name" value="3-OXOACYL-(ACYL-CARRIER-PROTEIN) REDUCTASE (AFU_ORTHOLOGUE AFUA_6G11210)"/>
    <property type="match status" value="1"/>
</dbReference>
<keyword evidence="5" id="KW-1185">Reference proteome</keyword>
<evidence type="ECO:0000256" key="2">
    <source>
        <dbReference type="ARBA" id="ARBA00023002"/>
    </source>
</evidence>
<comment type="similarity">
    <text evidence="1 3">Belongs to the short-chain dehydrogenases/reductases (SDR) family.</text>
</comment>
<sequence length="285" mass="29254">MRLQDKVVVITGAGSGLGRESALLFASEGARVVVTDLSASRAGDVAQQVRDAGGEAVGLKADVTVEAEMQAAVAAAVDTWGRLDVMYANAGIGEIGFGSVAFEDLTLESWNAVQAVNLTGVFLAAKAAVPVMKAQGGGNIVVTSSASSFAAYPHFISYTASKHGVNGLVKVLSLELGRFGIRINATCPAHGMSANLPLPLDAEVLGKSYEQMGEWDTSAAAMPLRLDRPPTLRDNANVALFLASDDSAYMSGVCLPATDGGTLARVAIVFPEDVGGEGLGVPSID</sequence>
<evidence type="ECO:0000313" key="5">
    <source>
        <dbReference type="Proteomes" id="UP000265581"/>
    </source>
</evidence>
<dbReference type="InterPro" id="IPR036291">
    <property type="entry name" value="NAD(P)-bd_dom_sf"/>
</dbReference>
<dbReference type="PRINTS" id="PR00080">
    <property type="entry name" value="SDRFAMILY"/>
</dbReference>
<reference evidence="4 5" key="1">
    <citation type="submission" date="2018-08" db="EMBL/GenBank/DDBJ databases">
        <title>Aeromicrobium sp. M2KJ-4, whole genome shotgun sequence.</title>
        <authorList>
            <person name="Tuo L."/>
        </authorList>
    </citation>
    <scope>NUCLEOTIDE SEQUENCE [LARGE SCALE GENOMIC DNA]</scope>
    <source>
        <strain evidence="4 5">M2KJ-4</strain>
    </source>
</reference>
<gene>
    <name evidence="4" type="ORF">DX116_04655</name>
</gene>
<dbReference type="GO" id="GO:0016491">
    <property type="term" value="F:oxidoreductase activity"/>
    <property type="evidence" value="ECO:0007669"/>
    <property type="project" value="UniProtKB-KW"/>
</dbReference>
<dbReference type="PRINTS" id="PR00081">
    <property type="entry name" value="GDHRDH"/>
</dbReference>
<dbReference type="InterPro" id="IPR020904">
    <property type="entry name" value="Sc_DH/Rdtase_CS"/>
</dbReference>
<comment type="caution">
    <text evidence="4">The sequence shown here is derived from an EMBL/GenBank/DDBJ whole genome shotgun (WGS) entry which is preliminary data.</text>
</comment>
<dbReference type="Proteomes" id="UP000265581">
    <property type="component" value="Unassembled WGS sequence"/>
</dbReference>
<dbReference type="InterPro" id="IPR002347">
    <property type="entry name" value="SDR_fam"/>
</dbReference>
<accession>A0A371PAE9</accession>
<evidence type="ECO:0000256" key="1">
    <source>
        <dbReference type="ARBA" id="ARBA00006484"/>
    </source>
</evidence>
<organism evidence="4 5">
    <name type="scientific">Aeromicrobium endophyticum</name>
    <dbReference type="NCBI Taxonomy" id="2292704"/>
    <lineage>
        <taxon>Bacteria</taxon>
        <taxon>Bacillati</taxon>
        <taxon>Actinomycetota</taxon>
        <taxon>Actinomycetes</taxon>
        <taxon>Propionibacteriales</taxon>
        <taxon>Nocardioidaceae</taxon>
        <taxon>Aeromicrobium</taxon>
    </lineage>
</organism>
<dbReference type="RefSeq" id="WP_119703005.1">
    <property type="nucleotide sequence ID" value="NZ_JBHSOI010000001.1"/>
</dbReference>
<dbReference type="PROSITE" id="PS00061">
    <property type="entry name" value="ADH_SHORT"/>
    <property type="match status" value="1"/>
</dbReference>
<dbReference type="AlphaFoldDB" id="A0A371PAE9"/>
<evidence type="ECO:0000256" key="3">
    <source>
        <dbReference type="RuleBase" id="RU000363"/>
    </source>
</evidence>
<keyword evidence="2" id="KW-0560">Oxidoreductase</keyword>
<protein>
    <submittedName>
        <fullName evidence="4">SDR family NAD(P)-dependent oxidoreductase</fullName>
    </submittedName>
</protein>
<dbReference type="Gene3D" id="3.40.50.720">
    <property type="entry name" value="NAD(P)-binding Rossmann-like Domain"/>
    <property type="match status" value="1"/>
</dbReference>
<proteinExistence type="inferred from homology"/>